<evidence type="ECO:0000256" key="1">
    <source>
        <dbReference type="SAM" id="MobiDB-lite"/>
    </source>
</evidence>
<comment type="caution">
    <text evidence="2">The sequence shown here is derived from an EMBL/GenBank/DDBJ whole genome shotgun (WGS) entry which is preliminary data.</text>
</comment>
<protein>
    <submittedName>
        <fullName evidence="2">Uncharacterized protein</fullName>
    </submittedName>
</protein>
<evidence type="ECO:0000313" key="2">
    <source>
        <dbReference type="EMBL" id="KAL3423812.1"/>
    </source>
</evidence>
<evidence type="ECO:0000313" key="3">
    <source>
        <dbReference type="Proteomes" id="UP001629113"/>
    </source>
</evidence>
<reference evidence="2 3" key="1">
    <citation type="submission" date="2024-06" db="EMBL/GenBank/DDBJ databases">
        <title>Complete genome of Phlyctema vagabunda strain 19-DSS-EL-015.</title>
        <authorList>
            <person name="Fiorenzani C."/>
        </authorList>
    </citation>
    <scope>NUCLEOTIDE SEQUENCE [LARGE SCALE GENOMIC DNA]</scope>
    <source>
        <strain evidence="2 3">19-DSS-EL-015</strain>
    </source>
</reference>
<sequence>MSTDPNTRGMAVGKLKRLYNLNETSGYHCARICCVLAYYAGDYVNQANWANQCLDLCYEMRDLETADEGSIAFQAIDDLIDCAHESKRLARLNEPERNQKRAEFWNKFYSHCDVSSSSASSSSLSELGDEEGMDVDGPVVDENSSITGERAAAVEYDETQAQVKDEGEHDNNAVFANYDPLAMQNCTTVGRYDIKPQAQVKDEGQHDHIAALCVCVERAA</sequence>
<proteinExistence type="predicted"/>
<accession>A0ABR4PKE8</accession>
<organism evidence="2 3">
    <name type="scientific">Phlyctema vagabunda</name>
    <dbReference type="NCBI Taxonomy" id="108571"/>
    <lineage>
        <taxon>Eukaryota</taxon>
        <taxon>Fungi</taxon>
        <taxon>Dikarya</taxon>
        <taxon>Ascomycota</taxon>
        <taxon>Pezizomycotina</taxon>
        <taxon>Leotiomycetes</taxon>
        <taxon>Helotiales</taxon>
        <taxon>Dermateaceae</taxon>
        <taxon>Phlyctema</taxon>
    </lineage>
</organism>
<name>A0ABR4PKE8_9HELO</name>
<gene>
    <name evidence="2" type="ORF">PVAG01_05559</name>
</gene>
<feature type="region of interest" description="Disordered" evidence="1">
    <location>
        <begin position="115"/>
        <end position="137"/>
    </location>
</feature>
<dbReference type="EMBL" id="JBFCZG010000004">
    <property type="protein sequence ID" value="KAL3423812.1"/>
    <property type="molecule type" value="Genomic_DNA"/>
</dbReference>
<dbReference type="Proteomes" id="UP001629113">
    <property type="component" value="Unassembled WGS sequence"/>
</dbReference>
<keyword evidence="3" id="KW-1185">Reference proteome</keyword>
<feature type="compositionally biased region" description="Low complexity" evidence="1">
    <location>
        <begin position="115"/>
        <end position="125"/>
    </location>
</feature>